<dbReference type="InterPro" id="IPR049500">
    <property type="entry name" value="Peptidase_M50B-like"/>
</dbReference>
<evidence type="ECO:0000313" key="2">
    <source>
        <dbReference type="EMBL" id="CAE2283165.1"/>
    </source>
</evidence>
<keyword evidence="1" id="KW-1133">Transmembrane helix</keyword>
<proteinExistence type="predicted"/>
<feature type="transmembrane region" description="Helical" evidence="1">
    <location>
        <begin position="228"/>
        <end position="251"/>
    </location>
</feature>
<dbReference type="AlphaFoldDB" id="A0A7S4K3V9"/>
<name>A0A7S4K3V9_9STRA</name>
<dbReference type="PANTHER" id="PTHR33979">
    <property type="entry name" value="OS02G0221600 PROTEIN"/>
    <property type="match status" value="1"/>
</dbReference>
<feature type="transmembrane region" description="Helical" evidence="1">
    <location>
        <begin position="131"/>
        <end position="150"/>
    </location>
</feature>
<gene>
    <name evidence="2" type="ORF">OAUR00152_LOCUS38808</name>
</gene>
<dbReference type="Pfam" id="PF13398">
    <property type="entry name" value="Peptidase_M50B"/>
    <property type="match status" value="1"/>
</dbReference>
<accession>A0A7S4K3V9</accession>
<feature type="transmembrane region" description="Helical" evidence="1">
    <location>
        <begin position="33"/>
        <end position="54"/>
    </location>
</feature>
<evidence type="ECO:0000256" key="1">
    <source>
        <dbReference type="SAM" id="Phobius"/>
    </source>
</evidence>
<feature type="transmembrane region" description="Helical" evidence="1">
    <location>
        <begin position="156"/>
        <end position="174"/>
    </location>
</feature>
<organism evidence="2">
    <name type="scientific">Odontella aurita</name>
    <dbReference type="NCBI Taxonomy" id="265563"/>
    <lineage>
        <taxon>Eukaryota</taxon>
        <taxon>Sar</taxon>
        <taxon>Stramenopiles</taxon>
        <taxon>Ochrophyta</taxon>
        <taxon>Bacillariophyta</taxon>
        <taxon>Mediophyceae</taxon>
        <taxon>Biddulphiophycidae</taxon>
        <taxon>Eupodiscales</taxon>
        <taxon>Odontellaceae</taxon>
        <taxon>Odontella</taxon>
    </lineage>
</organism>
<protein>
    <submittedName>
        <fullName evidence="2">Uncharacterized protein</fullName>
    </submittedName>
</protein>
<dbReference type="PANTHER" id="PTHR33979:SF2">
    <property type="entry name" value="PEPTIDASE M50B-LIKE-DOMAIN-CONTAINING PROTEIN"/>
    <property type="match status" value="1"/>
</dbReference>
<dbReference type="EMBL" id="HBKQ01056772">
    <property type="protein sequence ID" value="CAE2283165.1"/>
    <property type="molecule type" value="Transcribed_RNA"/>
</dbReference>
<keyword evidence="1" id="KW-0472">Membrane</keyword>
<keyword evidence="1" id="KW-0812">Transmembrane</keyword>
<reference evidence="2" key="1">
    <citation type="submission" date="2021-01" db="EMBL/GenBank/DDBJ databases">
        <authorList>
            <person name="Corre E."/>
            <person name="Pelletier E."/>
            <person name="Niang G."/>
            <person name="Scheremetjew M."/>
            <person name="Finn R."/>
            <person name="Kale V."/>
            <person name="Holt S."/>
            <person name="Cochrane G."/>
            <person name="Meng A."/>
            <person name="Brown T."/>
            <person name="Cohen L."/>
        </authorList>
    </citation>
    <scope>NUCLEOTIDE SEQUENCE</scope>
    <source>
        <strain evidence="2">Isolate 1302-5</strain>
    </source>
</reference>
<feature type="transmembrane region" description="Helical" evidence="1">
    <location>
        <begin position="181"/>
        <end position="201"/>
    </location>
</feature>
<feature type="transmembrane region" description="Helical" evidence="1">
    <location>
        <begin position="103"/>
        <end position="124"/>
    </location>
</feature>
<sequence length="297" mass="32098">MEDYDIQTPTAASSNSVRQEWSVLAVFERDGRLLRAVALIAVLMNIPYGVYVLYPFALFSTWVHESCHGLAAIVTGGRVLWLKVFPDGSGLALTETTGEAHKVAFVASAGYCGTAVAGGVLLLFRRTGRGARIGMVGVGLAVLISCGVLVRNAFGLVALVSIGLLLVTCGWKLPPRFVGEVYAVVAATCSLNAFTSITVLFDTEPFSIAGVVRQSDAQVVADELWLPYWFWATLWILLAVFMSSIGFFCAIEPGSEPPQSGRKSYLSAWTNNRKSETNKEELAEVLPQAEVVWQLPT</sequence>